<accession>A0A6G7YHU5</accession>
<evidence type="ECO:0000256" key="2">
    <source>
        <dbReference type="SAM" id="MobiDB-lite"/>
    </source>
</evidence>
<evidence type="ECO:0000313" key="4">
    <source>
        <dbReference type="Proteomes" id="UP000502035"/>
    </source>
</evidence>
<dbReference type="EMBL" id="CP049866">
    <property type="protein sequence ID" value="QIK76464.1"/>
    <property type="molecule type" value="Genomic_DNA"/>
</dbReference>
<dbReference type="RefSeq" id="WP_166319927.1">
    <property type="nucleotide sequence ID" value="NZ_CP049866.1"/>
</dbReference>
<evidence type="ECO:0000256" key="1">
    <source>
        <dbReference type="ARBA" id="ARBA00009108"/>
    </source>
</evidence>
<dbReference type="KEGG" id="npi:G7071_14565"/>
<dbReference type="GO" id="GO:0005886">
    <property type="term" value="C:plasma membrane"/>
    <property type="evidence" value="ECO:0007669"/>
    <property type="project" value="TreeGrafter"/>
</dbReference>
<sequence length="297" mass="31923">MVHLDDRPPGEPLPQHVTTPLLTLITERSLDEDYAHVAAGRAAAGRPPTRRMRPWSLPLVVALFGALATIAAVQTSRDAAVNELSRDALIKEVQSGRVDVAVLQRRVRSLREQGVAASAANEDLLEQTDDLENRRRRLEVSTGHVAVRGPGVRIRVSSAPNADPNDEVRDDDLALLVNGLWTAGAEAIAINDQRINALGGIRNTNRAVHVNGRPLTAPYVVQAIGDRSTLAAGLLESSSGLQFFGRVETYEFGYVSQNVEELRLAAAPPPVVRHAEVTTTDKPLADSAQPTKGGDTT</sequence>
<dbReference type="PANTHER" id="PTHR37313">
    <property type="entry name" value="UPF0749 PROTEIN RV1825"/>
    <property type="match status" value="1"/>
</dbReference>
<dbReference type="InterPro" id="IPR010273">
    <property type="entry name" value="DUF881"/>
</dbReference>
<feature type="region of interest" description="Disordered" evidence="2">
    <location>
        <begin position="276"/>
        <end position="297"/>
    </location>
</feature>
<keyword evidence="4" id="KW-1185">Reference proteome</keyword>
<dbReference type="Pfam" id="PF05949">
    <property type="entry name" value="DUF881"/>
    <property type="match status" value="1"/>
</dbReference>
<dbReference type="AlphaFoldDB" id="A0A6G7YHU5"/>
<feature type="compositionally biased region" description="Polar residues" evidence="2">
    <location>
        <begin position="288"/>
        <end position="297"/>
    </location>
</feature>
<dbReference type="Proteomes" id="UP000502035">
    <property type="component" value="Chromosome"/>
</dbReference>
<dbReference type="Gene3D" id="3.30.70.1880">
    <property type="entry name" value="Protein of unknown function DUF881"/>
    <property type="match status" value="1"/>
</dbReference>
<name>A0A6G7YHU5_9ACTN</name>
<gene>
    <name evidence="3" type="ORF">G7071_14565</name>
</gene>
<dbReference type="PANTHER" id="PTHR37313:SF1">
    <property type="entry name" value="UPF0749 PROTEIN RV1823"/>
    <property type="match status" value="1"/>
</dbReference>
<proteinExistence type="inferred from homology"/>
<reference evidence="3 4" key="1">
    <citation type="submission" date="2020-03" db="EMBL/GenBank/DDBJ databases">
        <title>Nocardioides sp. nov., isolated from fish.</title>
        <authorList>
            <person name="Hyun D.-W."/>
            <person name="Bae J.-W."/>
        </authorList>
    </citation>
    <scope>NUCLEOTIDE SEQUENCE [LARGE SCALE GENOMIC DNA]</scope>
    <source>
        <strain evidence="3 4">HDW12A</strain>
    </source>
</reference>
<evidence type="ECO:0000313" key="3">
    <source>
        <dbReference type="EMBL" id="QIK76464.1"/>
    </source>
</evidence>
<organism evidence="3 4">
    <name type="scientific">Nocardioides piscis</name>
    <dbReference type="NCBI Taxonomy" id="2714938"/>
    <lineage>
        <taxon>Bacteria</taxon>
        <taxon>Bacillati</taxon>
        <taxon>Actinomycetota</taxon>
        <taxon>Actinomycetes</taxon>
        <taxon>Propionibacteriales</taxon>
        <taxon>Nocardioidaceae</taxon>
        <taxon>Nocardioides</taxon>
    </lineage>
</organism>
<protein>
    <submittedName>
        <fullName evidence="3">DUF881 domain-containing protein</fullName>
    </submittedName>
</protein>
<comment type="similarity">
    <text evidence="1">Belongs to the UPF0749 family.</text>
</comment>